<gene>
    <name evidence="1" type="ORF">IQ05_03085</name>
</gene>
<sequence>MKITVAKALFNSLSYAEYRKKIIDLLHEKKSTGPVQSIDLTHYSELNETRMKRLDKTIVLTETTIQELQALQEEYIWLVISEGWCGDAAQLLPVYHKMAEATDKIDLKIVLRDENLEFMDSFLTNKARSIPILVIIKKETGGVLGHWGPRPQAAKDLVLNYKKEFGVIDENLKTNLQLWYHHDKGLSTQNELINLMRELDKSTL</sequence>
<dbReference type="InterPro" id="IPR036249">
    <property type="entry name" value="Thioredoxin-like_sf"/>
</dbReference>
<keyword evidence="2" id="KW-1185">Reference proteome</keyword>
<organism evidence="1 2">
    <name type="scientific">Flavobacterium tiangeerense</name>
    <dbReference type="NCBI Taxonomy" id="459471"/>
    <lineage>
        <taxon>Bacteria</taxon>
        <taxon>Pseudomonadati</taxon>
        <taxon>Bacteroidota</taxon>
        <taxon>Flavobacteriia</taxon>
        <taxon>Flavobacteriales</taxon>
        <taxon>Flavobacteriaceae</taxon>
        <taxon>Flavobacterium</taxon>
    </lineage>
</organism>
<dbReference type="Proteomes" id="UP000317519">
    <property type="component" value="Unassembled WGS sequence"/>
</dbReference>
<dbReference type="EMBL" id="VLKO01000014">
    <property type="protein sequence ID" value="TWH99456.1"/>
    <property type="molecule type" value="Genomic_DNA"/>
</dbReference>
<dbReference type="Pfam" id="PF14595">
    <property type="entry name" value="Thioredoxin_9"/>
    <property type="match status" value="1"/>
</dbReference>
<evidence type="ECO:0000313" key="2">
    <source>
        <dbReference type="Proteomes" id="UP000317519"/>
    </source>
</evidence>
<evidence type="ECO:0000313" key="1">
    <source>
        <dbReference type="EMBL" id="TWH99456.1"/>
    </source>
</evidence>
<name>A0ABY3FJW1_9FLAO</name>
<reference evidence="1 2" key="1">
    <citation type="journal article" date="2015" name="Stand. Genomic Sci.">
        <title>Genomic Encyclopedia of Bacterial and Archaeal Type Strains, Phase III: the genomes of soil and plant-associated and newly described type strains.</title>
        <authorList>
            <person name="Whitman W.B."/>
            <person name="Woyke T."/>
            <person name="Klenk H.P."/>
            <person name="Zhou Y."/>
            <person name="Lilburn T.G."/>
            <person name="Beck B.J."/>
            <person name="De Vos P."/>
            <person name="Vandamme P."/>
            <person name="Eisen J.A."/>
            <person name="Garrity G."/>
            <person name="Hugenholtz P."/>
            <person name="Kyrpides N.C."/>
        </authorList>
    </citation>
    <scope>NUCLEOTIDE SEQUENCE [LARGE SCALE GENOMIC DNA]</scope>
    <source>
        <strain evidence="1 2">CGMCC 1.6847</strain>
    </source>
</reference>
<dbReference type="Gene3D" id="3.40.30.10">
    <property type="entry name" value="Glutaredoxin"/>
    <property type="match status" value="1"/>
</dbReference>
<dbReference type="SUPFAM" id="SSF52833">
    <property type="entry name" value="Thioredoxin-like"/>
    <property type="match status" value="1"/>
</dbReference>
<proteinExistence type="predicted"/>
<protein>
    <submittedName>
        <fullName evidence="1">Thioredoxin-like protein</fullName>
    </submittedName>
</protein>
<accession>A0ABY3FJW1</accession>
<comment type="caution">
    <text evidence="1">The sequence shown here is derived from an EMBL/GenBank/DDBJ whole genome shotgun (WGS) entry which is preliminary data.</text>
</comment>
<dbReference type="RefSeq" id="WP_144894211.1">
    <property type="nucleotide sequence ID" value="NZ_VLKO01000014.1"/>
</dbReference>